<reference evidence="8" key="1">
    <citation type="submission" date="2025-08" db="UniProtKB">
        <authorList>
            <consortium name="RefSeq"/>
        </authorList>
    </citation>
    <scope>IDENTIFICATION</scope>
    <source>
        <tissue evidence="8">White muscle</tissue>
    </source>
</reference>
<evidence type="ECO:0000256" key="3">
    <source>
        <dbReference type="ARBA" id="ARBA00023157"/>
    </source>
</evidence>
<dbReference type="PANTHER" id="PTHR46376:SF3">
    <property type="entry name" value="ATTRACTIN"/>
    <property type="match status" value="1"/>
</dbReference>
<dbReference type="InterPro" id="IPR000742">
    <property type="entry name" value="EGF"/>
</dbReference>
<dbReference type="FunFam" id="2.10.25.10:FF:000781">
    <property type="entry name" value="Attractin"/>
    <property type="match status" value="1"/>
</dbReference>
<dbReference type="InterPro" id="IPR035914">
    <property type="entry name" value="Sperma_CUB_dom_sf"/>
</dbReference>
<dbReference type="InterPro" id="IPR051568">
    <property type="entry name" value="LZTR1/Attractin"/>
</dbReference>
<dbReference type="GO" id="GO:0005794">
    <property type="term" value="C:Golgi apparatus"/>
    <property type="evidence" value="ECO:0007669"/>
    <property type="project" value="TreeGrafter"/>
</dbReference>
<feature type="domain" description="EGF-like" evidence="6">
    <location>
        <begin position="251"/>
        <end position="288"/>
    </location>
</feature>
<dbReference type="Pfam" id="PF00431">
    <property type="entry name" value="CUB"/>
    <property type="match status" value="1"/>
</dbReference>
<feature type="disulfide bond" evidence="4">
    <location>
        <begin position="255"/>
        <end position="265"/>
    </location>
</feature>
<gene>
    <name evidence="8" type="primary">LOC120043081</name>
</gene>
<dbReference type="Proteomes" id="UP000808372">
    <property type="component" value="Unplaced"/>
</dbReference>
<dbReference type="PANTHER" id="PTHR46376">
    <property type="entry name" value="LEUCINE-ZIPPER-LIKE TRANSCRIPTIONAL REGULATOR 1"/>
    <property type="match status" value="1"/>
</dbReference>
<dbReference type="Gene3D" id="2.10.25.10">
    <property type="entry name" value="Laminin"/>
    <property type="match status" value="2"/>
</dbReference>
<feature type="domain" description="CUB" evidence="5">
    <location>
        <begin position="137"/>
        <end position="253"/>
    </location>
</feature>
<evidence type="ECO:0000256" key="1">
    <source>
        <dbReference type="ARBA" id="ARBA00022441"/>
    </source>
</evidence>
<sequence>MKIKHNKEIGRSRSSNNCVPLIFPRSLKTRPVAFKYDQKWTSGTDLFRAVAIFLRMDGAIRRPACILSLTSGLVEVGGRASMLQTLLIFSAFGLLLGLPAITDAKECDKPCMNGQCNTSTGNCVCSPGWVGDQCQHCGGRFRLTGPSGFLTDGPGNYKYKTKCTWLIEGTPNSILRLRLDHFATECSWDHLYVYDGDSIYTPLLAAFSGLIVPERYGNETVPEVVSQSGYALLHFFSDAAYNLTGFNISYRVNTCPNNCSGRGECRVGNSTGAVYCDCESNWKGEACDVPYCLSDCGWPARGHCLQDTKTCRCQPGWQGPDCSLSVPANASFWQREEYPEPGLARASHKAVVDQGIMWVVGGYVFNSSDYQMITA</sequence>
<evidence type="ECO:0000313" key="7">
    <source>
        <dbReference type="Proteomes" id="UP000808372"/>
    </source>
</evidence>
<organism evidence="7 8">
    <name type="scientific">Salvelinus namaycush</name>
    <name type="common">Lake trout</name>
    <name type="synonym">Salmo namaycush</name>
    <dbReference type="NCBI Taxonomy" id="8040"/>
    <lineage>
        <taxon>Eukaryota</taxon>
        <taxon>Metazoa</taxon>
        <taxon>Chordata</taxon>
        <taxon>Craniata</taxon>
        <taxon>Vertebrata</taxon>
        <taxon>Euteleostomi</taxon>
        <taxon>Actinopterygii</taxon>
        <taxon>Neopterygii</taxon>
        <taxon>Teleostei</taxon>
        <taxon>Protacanthopterygii</taxon>
        <taxon>Salmoniformes</taxon>
        <taxon>Salmonidae</taxon>
        <taxon>Salmoninae</taxon>
        <taxon>Salvelinus</taxon>
    </lineage>
</organism>
<dbReference type="CDD" id="cd00041">
    <property type="entry name" value="CUB"/>
    <property type="match status" value="1"/>
</dbReference>
<feature type="disulfide bond" evidence="4">
    <location>
        <begin position="125"/>
        <end position="134"/>
    </location>
</feature>
<keyword evidence="4" id="KW-0245">EGF-like domain</keyword>
<keyword evidence="3 4" id="KW-1015">Disulfide bond</keyword>
<feature type="disulfide bond" evidence="4">
    <location>
        <begin position="259"/>
        <end position="276"/>
    </location>
</feature>
<dbReference type="KEGG" id="snh:120043081"/>
<feature type="domain" description="EGF-like" evidence="6">
    <location>
        <begin position="103"/>
        <end position="135"/>
    </location>
</feature>
<proteinExistence type="predicted"/>
<dbReference type="GeneID" id="120043081"/>
<evidence type="ECO:0000259" key="6">
    <source>
        <dbReference type="PROSITE" id="PS50026"/>
    </source>
</evidence>
<dbReference type="PRINTS" id="PR00011">
    <property type="entry name" value="EGFLAMININ"/>
</dbReference>
<dbReference type="PROSITE" id="PS50026">
    <property type="entry name" value="EGF_3"/>
    <property type="match status" value="2"/>
</dbReference>
<feature type="disulfide bond" evidence="4">
    <location>
        <begin position="278"/>
        <end position="287"/>
    </location>
</feature>
<dbReference type="RefSeq" id="XP_038843734.1">
    <property type="nucleotide sequence ID" value="XM_038987806.1"/>
</dbReference>
<dbReference type="SMART" id="SM00181">
    <property type="entry name" value="EGF"/>
    <property type="match status" value="3"/>
</dbReference>
<dbReference type="FunFam" id="2.10.25.10:FF:000164">
    <property type="entry name" value="Attractin like 1"/>
    <property type="match status" value="1"/>
</dbReference>
<evidence type="ECO:0000256" key="2">
    <source>
        <dbReference type="ARBA" id="ARBA00022737"/>
    </source>
</evidence>
<accession>A0A8U0U984</accession>
<protein>
    <submittedName>
        <fullName evidence="8">Attractin-like</fullName>
    </submittedName>
</protein>
<keyword evidence="2" id="KW-0677">Repeat</keyword>
<dbReference type="PROSITE" id="PS01186">
    <property type="entry name" value="EGF_2"/>
    <property type="match status" value="1"/>
</dbReference>
<dbReference type="Pfam" id="PF23106">
    <property type="entry name" value="EGF_Teneurin"/>
    <property type="match status" value="1"/>
</dbReference>
<keyword evidence="7" id="KW-1185">Reference proteome</keyword>
<evidence type="ECO:0000259" key="5">
    <source>
        <dbReference type="PROSITE" id="PS01180"/>
    </source>
</evidence>
<evidence type="ECO:0000313" key="8">
    <source>
        <dbReference type="RefSeq" id="XP_038843734.1"/>
    </source>
</evidence>
<dbReference type="PROSITE" id="PS00022">
    <property type="entry name" value="EGF_1"/>
    <property type="match status" value="3"/>
</dbReference>
<keyword evidence="1" id="KW-0880">Kelch repeat</keyword>
<dbReference type="InterPro" id="IPR000859">
    <property type="entry name" value="CUB_dom"/>
</dbReference>
<dbReference type="Gene3D" id="2.60.120.290">
    <property type="entry name" value="Spermadhesin, CUB domain"/>
    <property type="match status" value="1"/>
</dbReference>
<evidence type="ECO:0000256" key="4">
    <source>
        <dbReference type="PROSITE-ProRule" id="PRU00076"/>
    </source>
</evidence>
<name>A0A8U0U984_SALNM</name>
<dbReference type="SUPFAM" id="SSF49854">
    <property type="entry name" value="Spermadhesin, CUB domain"/>
    <property type="match status" value="1"/>
</dbReference>
<dbReference type="PROSITE" id="PS01180">
    <property type="entry name" value="CUB"/>
    <property type="match status" value="1"/>
</dbReference>
<dbReference type="AlphaFoldDB" id="A0A8U0U984"/>
<comment type="caution">
    <text evidence="4">Lacks conserved residue(s) required for the propagation of feature annotation.</text>
</comment>
<dbReference type="FunFam" id="2.60.120.290:FF:000008">
    <property type="entry name" value="Attractin like 1"/>
    <property type="match status" value="1"/>
</dbReference>
<dbReference type="SMART" id="SM00042">
    <property type="entry name" value="CUB"/>
    <property type="match status" value="1"/>
</dbReference>